<feature type="repeat" description="TPR" evidence="1">
    <location>
        <begin position="49"/>
        <end position="82"/>
    </location>
</feature>
<keyword evidence="1" id="KW-0802">TPR repeat</keyword>
<dbReference type="PROSITE" id="PS50005">
    <property type="entry name" value="TPR"/>
    <property type="match status" value="2"/>
</dbReference>
<accession>A0A448YN12</accession>
<name>A0A448YN12_BRENA</name>
<organism evidence="3 4">
    <name type="scientific">Brettanomyces naardenensis</name>
    <name type="common">Yeast</name>
    <dbReference type="NCBI Taxonomy" id="13370"/>
    <lineage>
        <taxon>Eukaryota</taxon>
        <taxon>Fungi</taxon>
        <taxon>Dikarya</taxon>
        <taxon>Ascomycota</taxon>
        <taxon>Saccharomycotina</taxon>
        <taxon>Pichiomycetes</taxon>
        <taxon>Pichiales</taxon>
        <taxon>Pichiaceae</taxon>
        <taxon>Brettanomyces</taxon>
    </lineage>
</organism>
<proteinExistence type="predicted"/>
<dbReference type="SUPFAM" id="SSF48452">
    <property type="entry name" value="TPR-like"/>
    <property type="match status" value="1"/>
</dbReference>
<protein>
    <submittedName>
        <fullName evidence="3">DEKNAAC103701</fullName>
    </submittedName>
</protein>
<evidence type="ECO:0000256" key="2">
    <source>
        <dbReference type="SAM" id="MobiDB-lite"/>
    </source>
</evidence>
<keyword evidence="4" id="KW-1185">Reference proteome</keyword>
<feature type="compositionally biased region" description="Basic and acidic residues" evidence="2">
    <location>
        <begin position="314"/>
        <end position="336"/>
    </location>
</feature>
<dbReference type="Gene3D" id="1.25.40.10">
    <property type="entry name" value="Tetratricopeptide repeat domain"/>
    <property type="match status" value="1"/>
</dbReference>
<evidence type="ECO:0000313" key="4">
    <source>
        <dbReference type="Proteomes" id="UP000290900"/>
    </source>
</evidence>
<sequence>MKFPDLERCSKVWTGLSVAYLRINKVLEALNAITRAMEVSDDEKERDLGTMWLVMGQCNARLYHLQDALKAFQKCLESSPSLQICRRAHTELAEVNIKLGKSDEACKELGLYRDTNEPLQPGEESFRESLKYEAIAYRIILSLERMDDIEHSIKCCAMAEENQYPGACSVDMAAILLLHAYFLLQEDTIYFEPLKAAILLTRMLRMESHGTSEKRDFLPWLLLGMAYKYLGSYQSCLECFQSAVGSIGEERLAIINKELKSAVAAAEKNGEKYISEELSSLVDVTKRKEINYLSIRGMIALTKAERVVLYGKKDGTEKSESKREEQARKPSERSPEEGSQEPPKARASPSPRRRASSTKLSGSSARRAKGRSRKSTSDLPRSIPDPPTVSPVMAVPPTYDTHVPMTSSSMPQLFEQSLDSRPLPLRPSSITTMSSNFAELPQAPSYFFGPSISPYSLNTVSYSLPQQLYPPQLMEYDLQVQTEQQVFQPNQPQQYYQYPPPQAPGPYVYYQ</sequence>
<dbReference type="STRING" id="13370.A0A448YN12"/>
<dbReference type="InParanoid" id="A0A448YN12"/>
<evidence type="ECO:0000256" key="1">
    <source>
        <dbReference type="PROSITE-ProRule" id="PRU00339"/>
    </source>
</evidence>
<feature type="region of interest" description="Disordered" evidence="2">
    <location>
        <begin position="314"/>
        <end position="396"/>
    </location>
</feature>
<dbReference type="InterPro" id="IPR011990">
    <property type="entry name" value="TPR-like_helical_dom_sf"/>
</dbReference>
<dbReference type="AlphaFoldDB" id="A0A448YN12"/>
<dbReference type="Proteomes" id="UP000290900">
    <property type="component" value="Unassembled WGS sequence"/>
</dbReference>
<evidence type="ECO:0000313" key="3">
    <source>
        <dbReference type="EMBL" id="VEU22339.1"/>
    </source>
</evidence>
<gene>
    <name evidence="3" type="ORF">BRENAR_LOCUS3070</name>
</gene>
<dbReference type="Pfam" id="PF13181">
    <property type="entry name" value="TPR_8"/>
    <property type="match status" value="1"/>
</dbReference>
<dbReference type="EMBL" id="CAACVR010000023">
    <property type="protein sequence ID" value="VEU22339.1"/>
    <property type="molecule type" value="Genomic_DNA"/>
</dbReference>
<reference evidence="3 4" key="1">
    <citation type="submission" date="2018-12" db="EMBL/GenBank/DDBJ databases">
        <authorList>
            <person name="Tiukova I."/>
            <person name="Dainat J."/>
        </authorList>
    </citation>
    <scope>NUCLEOTIDE SEQUENCE [LARGE SCALE GENOMIC DNA]</scope>
</reference>
<dbReference type="OrthoDB" id="418911at2759"/>
<dbReference type="SMART" id="SM00028">
    <property type="entry name" value="TPR"/>
    <property type="match status" value="3"/>
</dbReference>
<feature type="repeat" description="TPR" evidence="1">
    <location>
        <begin position="10"/>
        <end position="43"/>
    </location>
</feature>
<dbReference type="InterPro" id="IPR019734">
    <property type="entry name" value="TPR_rpt"/>
</dbReference>